<feature type="compositionally biased region" description="Gly residues" evidence="1">
    <location>
        <begin position="70"/>
        <end position="80"/>
    </location>
</feature>
<dbReference type="AlphaFoldDB" id="A0AAV9JQX7"/>
<feature type="region of interest" description="Disordered" evidence="1">
    <location>
        <begin position="1"/>
        <end position="184"/>
    </location>
</feature>
<keyword evidence="3" id="KW-1185">Reference proteome</keyword>
<feature type="compositionally biased region" description="Polar residues" evidence="1">
    <location>
        <begin position="15"/>
        <end position="24"/>
    </location>
</feature>
<gene>
    <name evidence="2" type="ORF">LTR36_000575</name>
</gene>
<evidence type="ECO:0000313" key="3">
    <source>
        <dbReference type="Proteomes" id="UP001324427"/>
    </source>
</evidence>
<organism evidence="2 3">
    <name type="scientific">Oleoguttula mirabilis</name>
    <dbReference type="NCBI Taxonomy" id="1507867"/>
    <lineage>
        <taxon>Eukaryota</taxon>
        <taxon>Fungi</taxon>
        <taxon>Dikarya</taxon>
        <taxon>Ascomycota</taxon>
        <taxon>Pezizomycotina</taxon>
        <taxon>Dothideomycetes</taxon>
        <taxon>Dothideomycetidae</taxon>
        <taxon>Mycosphaerellales</taxon>
        <taxon>Teratosphaeriaceae</taxon>
        <taxon>Oleoguttula</taxon>
    </lineage>
</organism>
<evidence type="ECO:0000313" key="2">
    <source>
        <dbReference type="EMBL" id="KAK4547618.1"/>
    </source>
</evidence>
<reference evidence="2 3" key="1">
    <citation type="submission" date="2021-11" db="EMBL/GenBank/DDBJ databases">
        <title>Black yeast isolated from Biological Soil Crust.</title>
        <authorList>
            <person name="Kurbessoian T."/>
        </authorList>
    </citation>
    <scope>NUCLEOTIDE SEQUENCE [LARGE SCALE GENOMIC DNA]</scope>
    <source>
        <strain evidence="2 3">CCFEE 5522</strain>
    </source>
</reference>
<comment type="caution">
    <text evidence="2">The sequence shown here is derived from an EMBL/GenBank/DDBJ whole genome shotgun (WGS) entry which is preliminary data.</text>
</comment>
<accession>A0AAV9JQX7</accession>
<dbReference type="Proteomes" id="UP001324427">
    <property type="component" value="Unassembled WGS sequence"/>
</dbReference>
<dbReference type="EMBL" id="JAVFHQ010000010">
    <property type="protein sequence ID" value="KAK4547618.1"/>
    <property type="molecule type" value="Genomic_DNA"/>
</dbReference>
<evidence type="ECO:0000256" key="1">
    <source>
        <dbReference type="SAM" id="MobiDB-lite"/>
    </source>
</evidence>
<name>A0AAV9JQX7_9PEZI</name>
<sequence length="184" mass="19486">MSFLRTARQPMLRLSSRQTPTVAFTSRRAASGDYGSGTGDPVGENPQDQPKNPKEHMEHPGPEAPAVGKSSGGSKSGGSGQQSQQGGEQKPDSVQKSKGTQGAQPKIFNESPPAEGQGSKDVEDHNRDMDNRAEKAHSKVSDKDAEKDKVGKGFWVSSPDVMIRDVSQRADNVQSGTGGAEKKA</sequence>
<proteinExistence type="predicted"/>
<feature type="compositionally biased region" description="Basic and acidic residues" evidence="1">
    <location>
        <begin position="51"/>
        <end position="61"/>
    </location>
</feature>
<protein>
    <submittedName>
        <fullName evidence="2">Uncharacterized protein</fullName>
    </submittedName>
</protein>
<feature type="compositionally biased region" description="Basic and acidic residues" evidence="1">
    <location>
        <begin position="118"/>
        <end position="151"/>
    </location>
</feature>